<evidence type="ECO:0000256" key="1">
    <source>
        <dbReference type="SAM" id="MobiDB-lite"/>
    </source>
</evidence>
<feature type="region of interest" description="Disordered" evidence="1">
    <location>
        <begin position="1"/>
        <end position="20"/>
    </location>
</feature>
<reference evidence="2" key="1">
    <citation type="submission" date="2020-02" db="EMBL/GenBank/DDBJ databases">
        <authorList>
            <person name="Meier V. D."/>
        </authorList>
    </citation>
    <scope>NUCLEOTIDE SEQUENCE</scope>
    <source>
        <strain evidence="2">AVDCRST_MAG91</strain>
    </source>
</reference>
<feature type="non-terminal residue" evidence="2">
    <location>
        <position position="1"/>
    </location>
</feature>
<feature type="compositionally biased region" description="Pro residues" evidence="1">
    <location>
        <begin position="79"/>
        <end position="100"/>
    </location>
</feature>
<evidence type="ECO:0000313" key="2">
    <source>
        <dbReference type="EMBL" id="CAA9493034.1"/>
    </source>
</evidence>
<organism evidence="2">
    <name type="scientific">uncultured Sphingomonadaceae bacterium</name>
    <dbReference type="NCBI Taxonomy" id="169976"/>
    <lineage>
        <taxon>Bacteria</taxon>
        <taxon>Pseudomonadati</taxon>
        <taxon>Pseudomonadota</taxon>
        <taxon>Alphaproteobacteria</taxon>
        <taxon>Sphingomonadales</taxon>
        <taxon>Sphingomonadaceae</taxon>
        <taxon>environmental samples</taxon>
    </lineage>
</organism>
<dbReference type="EMBL" id="CADCVX010000151">
    <property type="protein sequence ID" value="CAA9493034.1"/>
    <property type="molecule type" value="Genomic_DNA"/>
</dbReference>
<name>A0A6J4S9L3_9SPHN</name>
<dbReference type="AlphaFoldDB" id="A0A6J4S9L3"/>
<protein>
    <submittedName>
        <fullName evidence="2">Uncharacterized protein</fullName>
    </submittedName>
</protein>
<proteinExistence type="predicted"/>
<feature type="region of interest" description="Disordered" evidence="1">
    <location>
        <begin position="60"/>
        <end position="100"/>
    </location>
</feature>
<accession>A0A6J4S9L3</accession>
<sequence>AQAQALEALFGGTAPRSAGENTVLGAAGRDAATDGARSVAGDPNTTVVEKGTLTRDILVAPEGNGRDASVATPGQAPATTPPATTPAPATTPTPQPTPQN</sequence>
<gene>
    <name evidence="2" type="ORF">AVDCRST_MAG91-641</name>
</gene>